<keyword evidence="2" id="KW-1185">Reference proteome</keyword>
<name>K5XPY6_AGABU</name>
<dbReference type="EMBL" id="JH971399">
    <property type="protein sequence ID" value="EKM76815.1"/>
    <property type="molecule type" value="Genomic_DNA"/>
</dbReference>
<dbReference type="Proteomes" id="UP000008493">
    <property type="component" value="Unassembled WGS sequence"/>
</dbReference>
<dbReference type="RefSeq" id="XP_007332439.1">
    <property type="nucleotide sequence ID" value="XM_007332377.1"/>
</dbReference>
<reference evidence="2" key="1">
    <citation type="journal article" date="2012" name="Proc. Natl. Acad. Sci. U.S.A.">
        <title>Genome sequence of the button mushroom Agaricus bisporus reveals mechanisms governing adaptation to a humic-rich ecological niche.</title>
        <authorList>
            <person name="Morin E."/>
            <person name="Kohler A."/>
            <person name="Baker A.R."/>
            <person name="Foulongne-Oriol M."/>
            <person name="Lombard V."/>
            <person name="Nagy L.G."/>
            <person name="Ohm R.A."/>
            <person name="Patyshakuliyeva A."/>
            <person name="Brun A."/>
            <person name="Aerts A.L."/>
            <person name="Bailey A.M."/>
            <person name="Billette C."/>
            <person name="Coutinho P.M."/>
            <person name="Deakin G."/>
            <person name="Doddapaneni H."/>
            <person name="Floudas D."/>
            <person name="Grimwood J."/>
            <person name="Hilden K."/>
            <person name="Kuees U."/>
            <person name="LaButti K.M."/>
            <person name="Lapidus A."/>
            <person name="Lindquist E.A."/>
            <person name="Lucas S.M."/>
            <person name="Murat C."/>
            <person name="Riley R.W."/>
            <person name="Salamov A.A."/>
            <person name="Schmutz J."/>
            <person name="Subramanian V."/>
            <person name="Woesten H.A.B."/>
            <person name="Xu J."/>
            <person name="Eastwood D.C."/>
            <person name="Foster G.D."/>
            <person name="Sonnenberg A.S."/>
            <person name="Cullen D."/>
            <person name="de Vries R.P."/>
            <person name="Lundell T."/>
            <person name="Hibbett D.S."/>
            <person name="Henrissat B."/>
            <person name="Burton K.S."/>
            <person name="Kerrigan R.W."/>
            <person name="Challen M.P."/>
            <person name="Grigoriev I.V."/>
            <person name="Martin F."/>
        </authorList>
    </citation>
    <scope>NUCLEOTIDE SEQUENCE [LARGE SCALE GENOMIC DNA]</scope>
    <source>
        <strain evidence="2">JB137-S8 / ATCC MYA-4627 / FGSC 10392</strain>
    </source>
</reference>
<evidence type="ECO:0000313" key="1">
    <source>
        <dbReference type="EMBL" id="EKM76815.1"/>
    </source>
</evidence>
<dbReference type="InParanoid" id="K5XPY6"/>
<accession>K5XPY6</accession>
<sequence>MYKMAVSNVLAGISLGWSAFCTDFCIRLVITRLHSYDMIEFPFRELQNLVLDKSRRQKFLNQGILKRLPITSLNFSSNVDILQLHFRRPIAPAVNLSGRWKTSCTHERAGEWGGGKDENWTTKFAMVDLSSQCSSCCRRLERQLSDCITKSPNSLATVLFTSTVKSFIEFQFFDPDDGPSEWTYWLAYETTGEERRRLEEAAV</sequence>
<protein>
    <submittedName>
        <fullName evidence="1">Uncharacterized protein</fullName>
    </submittedName>
</protein>
<evidence type="ECO:0000313" key="2">
    <source>
        <dbReference type="Proteomes" id="UP000008493"/>
    </source>
</evidence>
<gene>
    <name evidence="1" type="ORF">AGABI1DRAFT_115494</name>
</gene>
<proteinExistence type="predicted"/>
<dbReference type="AlphaFoldDB" id="K5XPY6"/>
<dbReference type="HOGENOM" id="CLU_1348592_0_0_1"/>
<dbReference type="GeneID" id="18824746"/>
<dbReference type="KEGG" id="abp:AGABI1DRAFT115494"/>
<organism evidence="1 2">
    <name type="scientific">Agaricus bisporus var. burnettii (strain JB137-S8 / ATCC MYA-4627 / FGSC 10392)</name>
    <name type="common">White button mushroom</name>
    <dbReference type="NCBI Taxonomy" id="597362"/>
    <lineage>
        <taxon>Eukaryota</taxon>
        <taxon>Fungi</taxon>
        <taxon>Dikarya</taxon>
        <taxon>Basidiomycota</taxon>
        <taxon>Agaricomycotina</taxon>
        <taxon>Agaricomycetes</taxon>
        <taxon>Agaricomycetidae</taxon>
        <taxon>Agaricales</taxon>
        <taxon>Agaricineae</taxon>
        <taxon>Agaricaceae</taxon>
        <taxon>Agaricus</taxon>
    </lineage>
</organism>